<dbReference type="PROSITE" id="PS50949">
    <property type="entry name" value="HTH_GNTR"/>
    <property type="match status" value="1"/>
</dbReference>
<dbReference type="PANTHER" id="PTHR43537">
    <property type="entry name" value="TRANSCRIPTIONAL REGULATOR, GNTR FAMILY"/>
    <property type="match status" value="1"/>
</dbReference>
<accession>A0A9E6XSH6</accession>
<dbReference type="GO" id="GO:0003700">
    <property type="term" value="F:DNA-binding transcription factor activity"/>
    <property type="evidence" value="ECO:0007669"/>
    <property type="project" value="InterPro"/>
</dbReference>
<reference evidence="5" key="1">
    <citation type="journal article" date="2022" name="Int. J. Syst. Evol. Microbiol.">
        <title>Pseudomonas aegrilactucae sp. nov. and Pseudomonas morbosilactucae sp. nov., pathogens causing bacterial rot of lettuce in Japan.</title>
        <authorList>
            <person name="Sawada H."/>
            <person name="Fujikawa T."/>
            <person name="Satou M."/>
        </authorList>
    </citation>
    <scope>NUCLEOTIDE SEQUENCE</scope>
    <source>
        <strain evidence="5">0166_1</strain>
    </source>
</reference>
<dbReference type="SUPFAM" id="SSF46785">
    <property type="entry name" value="Winged helix' DNA-binding domain"/>
    <property type="match status" value="1"/>
</dbReference>
<dbReference type="Gene3D" id="1.20.120.530">
    <property type="entry name" value="GntR ligand-binding domain-like"/>
    <property type="match status" value="1"/>
</dbReference>
<dbReference type="SMART" id="SM00895">
    <property type="entry name" value="FCD"/>
    <property type="match status" value="1"/>
</dbReference>
<dbReference type="InterPro" id="IPR000524">
    <property type="entry name" value="Tscrpt_reg_HTH_GntR"/>
</dbReference>
<dbReference type="InterPro" id="IPR036390">
    <property type="entry name" value="WH_DNA-bd_sf"/>
</dbReference>
<dbReference type="CDD" id="cd07377">
    <property type="entry name" value="WHTH_GntR"/>
    <property type="match status" value="1"/>
</dbReference>
<name>A0A9E6XSH6_9ACTN</name>
<dbReference type="InterPro" id="IPR008920">
    <property type="entry name" value="TF_FadR/GntR_C"/>
</dbReference>
<keyword evidence="1" id="KW-0805">Transcription regulation</keyword>
<evidence type="ECO:0000256" key="2">
    <source>
        <dbReference type="ARBA" id="ARBA00023125"/>
    </source>
</evidence>
<evidence type="ECO:0000256" key="3">
    <source>
        <dbReference type="ARBA" id="ARBA00023163"/>
    </source>
</evidence>
<dbReference type="EMBL" id="CP087164">
    <property type="protein sequence ID" value="UGS33857.1"/>
    <property type="molecule type" value="Genomic_DNA"/>
</dbReference>
<dbReference type="Pfam" id="PF00392">
    <property type="entry name" value="GntR"/>
    <property type="match status" value="1"/>
</dbReference>
<evidence type="ECO:0000259" key="4">
    <source>
        <dbReference type="PROSITE" id="PS50949"/>
    </source>
</evidence>
<sequence>MTDTLLPAPIEHSDLNRKVYDHLRAALLSGELRAGEKLNLTTLSSQLGVSRSPVHQALTRLAAEGLVDVRSRRGYTVTPLTTKALDEEYEIRLALELMAAERAIGTLSPEQLAELWVALDATLETMAEDHAWDLRRYIQANQSFHRLMLDYAGNDALSSVYANLRVSLLMERVLSGWNVEGLTDELCEQHIALYRAYEAGDLPAAQKVIRAHVELGRKTAVELIEAAGGAR</sequence>
<dbReference type="SMART" id="SM00345">
    <property type="entry name" value="HTH_GNTR"/>
    <property type="match status" value="1"/>
</dbReference>
<keyword evidence="3" id="KW-0804">Transcription</keyword>
<dbReference type="AlphaFoldDB" id="A0A9E6XSH6"/>
<gene>
    <name evidence="5" type="ORF">DSM104329_00222</name>
</gene>
<keyword evidence="6" id="KW-1185">Reference proteome</keyword>
<dbReference type="Proteomes" id="UP001162834">
    <property type="component" value="Chromosome"/>
</dbReference>
<evidence type="ECO:0000313" key="5">
    <source>
        <dbReference type="EMBL" id="UGS33857.1"/>
    </source>
</evidence>
<dbReference type="InterPro" id="IPR036388">
    <property type="entry name" value="WH-like_DNA-bd_sf"/>
</dbReference>
<keyword evidence="2" id="KW-0238">DNA-binding</keyword>
<evidence type="ECO:0000313" key="6">
    <source>
        <dbReference type="Proteomes" id="UP001162834"/>
    </source>
</evidence>
<dbReference type="GO" id="GO:0003677">
    <property type="term" value="F:DNA binding"/>
    <property type="evidence" value="ECO:0007669"/>
    <property type="project" value="UniProtKB-KW"/>
</dbReference>
<organism evidence="5 6">
    <name type="scientific">Capillimicrobium parvum</name>
    <dbReference type="NCBI Taxonomy" id="2884022"/>
    <lineage>
        <taxon>Bacteria</taxon>
        <taxon>Bacillati</taxon>
        <taxon>Actinomycetota</taxon>
        <taxon>Thermoleophilia</taxon>
        <taxon>Solirubrobacterales</taxon>
        <taxon>Capillimicrobiaceae</taxon>
        <taxon>Capillimicrobium</taxon>
    </lineage>
</organism>
<dbReference type="Gene3D" id="1.10.10.10">
    <property type="entry name" value="Winged helix-like DNA-binding domain superfamily/Winged helix DNA-binding domain"/>
    <property type="match status" value="1"/>
</dbReference>
<evidence type="ECO:0000256" key="1">
    <source>
        <dbReference type="ARBA" id="ARBA00023015"/>
    </source>
</evidence>
<dbReference type="KEGG" id="sbae:DSM104329_00222"/>
<protein>
    <recommendedName>
        <fullName evidence="4">HTH gntR-type domain-containing protein</fullName>
    </recommendedName>
</protein>
<dbReference type="Pfam" id="PF07729">
    <property type="entry name" value="FCD"/>
    <property type="match status" value="1"/>
</dbReference>
<dbReference type="SUPFAM" id="SSF48008">
    <property type="entry name" value="GntR ligand-binding domain-like"/>
    <property type="match status" value="1"/>
</dbReference>
<feature type="domain" description="HTH gntR-type" evidence="4">
    <location>
        <begin position="13"/>
        <end position="80"/>
    </location>
</feature>
<proteinExistence type="predicted"/>
<dbReference type="InterPro" id="IPR011711">
    <property type="entry name" value="GntR_C"/>
</dbReference>
<dbReference type="PANTHER" id="PTHR43537:SF5">
    <property type="entry name" value="UXU OPERON TRANSCRIPTIONAL REGULATOR"/>
    <property type="match status" value="1"/>
</dbReference>
<dbReference type="RefSeq" id="WP_259313549.1">
    <property type="nucleotide sequence ID" value="NZ_CP087164.1"/>
</dbReference>